<sequence length="255" mass="28379">MDRKKQLNITSLITALLLSSGTNADKLDIKPFFNSDSKTGVFFEKRPELNSANDFLALQEKAWEFDGADLEHKKTGNKKTGNKKTGNKKATNCKTLNKLLKEGYTVVKVYEYKVVSARSVICSMWKEMASFKPYSISFMNNLSLNKKFAIKAPARFALLISNEEIKKAESADSWNSMSQIKKVEPVSDVQAIYNDDSGGTQKLTLMAKGDYNGDGIEDWLLHMANSVEGGSYSSTILYIITRTTADGPISLLKEI</sequence>
<protein>
    <submittedName>
        <fullName evidence="1">Uncharacterized protein</fullName>
    </submittedName>
</protein>
<evidence type="ECO:0000313" key="1">
    <source>
        <dbReference type="EMBL" id="VAW69118.1"/>
    </source>
</evidence>
<dbReference type="AlphaFoldDB" id="A0A3B0XLD4"/>
<proteinExistence type="predicted"/>
<accession>A0A3B0XLD4</accession>
<reference evidence="1" key="1">
    <citation type="submission" date="2018-06" db="EMBL/GenBank/DDBJ databases">
        <authorList>
            <person name="Zhirakovskaya E."/>
        </authorList>
    </citation>
    <scope>NUCLEOTIDE SEQUENCE</scope>
</reference>
<gene>
    <name evidence="1" type="ORF">MNBD_GAMMA10-1717</name>
</gene>
<name>A0A3B0XLD4_9ZZZZ</name>
<dbReference type="EMBL" id="UOFJ01000400">
    <property type="protein sequence ID" value="VAW69118.1"/>
    <property type="molecule type" value="Genomic_DNA"/>
</dbReference>
<organism evidence="1">
    <name type="scientific">hydrothermal vent metagenome</name>
    <dbReference type="NCBI Taxonomy" id="652676"/>
    <lineage>
        <taxon>unclassified sequences</taxon>
        <taxon>metagenomes</taxon>
        <taxon>ecological metagenomes</taxon>
    </lineage>
</organism>